<organism evidence="8 9">
    <name type="scientific">Fibrisoma montanum</name>
    <dbReference type="NCBI Taxonomy" id="2305895"/>
    <lineage>
        <taxon>Bacteria</taxon>
        <taxon>Pseudomonadati</taxon>
        <taxon>Bacteroidota</taxon>
        <taxon>Cytophagia</taxon>
        <taxon>Cytophagales</taxon>
        <taxon>Spirosomataceae</taxon>
        <taxon>Fibrisoma</taxon>
    </lineage>
</organism>
<dbReference type="Gene3D" id="1.25.40.390">
    <property type="match status" value="1"/>
</dbReference>
<keyword evidence="5" id="KW-0998">Cell outer membrane</keyword>
<evidence type="ECO:0000256" key="1">
    <source>
        <dbReference type="ARBA" id="ARBA00004442"/>
    </source>
</evidence>
<evidence type="ECO:0000313" key="9">
    <source>
        <dbReference type="Proteomes" id="UP000283523"/>
    </source>
</evidence>
<accession>A0A418MIC4</accession>
<keyword evidence="3" id="KW-0732">Signal</keyword>
<evidence type="ECO:0000259" key="6">
    <source>
        <dbReference type="Pfam" id="PF07980"/>
    </source>
</evidence>
<sequence length="578" mass="64626">MKSALKTLLGGVLCLTVTACDKPIDQFLDKAPGVDVNESTIFSSRVQLETYIAGTYRLGIHSPFHYNDANLISTSRLFTIDAAITDEAESEVTFMHTESWNAADITPTSAPAGREDERFFIRWTAIRNANIILERLNDVPGLEEAYKNQVIGEVKFIRALNYSEMLKRYGGVPIIDKRFQLTDDFKVGRSSVEDVVNFIVADCDDAIAKLPATYPSTFRGRATKTAAHLLKSRTLLYAASPLFNAATPYLNMPNAADNKLLCYGNENNSRWQLAADAAKAAIDAASAGGFSLVTDKGVDRNYKFVWEQPDNAEIVLAEKVYNTRARTQFPYYGMAPSSIANAWGGVSVIHNFVRKYEKRDGKPQTWPGGTDLLKKYAELDPRFAQTVGYTSSRYNGDVQLLETFQGGRHAADCEGGAWLKKFIPDAVSAGTPNATYNGIVFRLAEAYLNYAEALNEAQGPMPAAFEAVNLVRQRSGMPPLPASLTKEQFRQRIRNERDIELAFENHRLWDIRRWKVAEQDGVMQGAMQGLRITRVTGSTDFAYQVYTFENRTFLPRMYLHPFPNSEVFKGYLVQNPGY</sequence>
<dbReference type="PROSITE" id="PS51257">
    <property type="entry name" value="PROKAR_LIPOPROTEIN"/>
    <property type="match status" value="1"/>
</dbReference>
<dbReference type="Proteomes" id="UP000283523">
    <property type="component" value="Unassembled WGS sequence"/>
</dbReference>
<proteinExistence type="inferred from homology"/>
<evidence type="ECO:0000259" key="7">
    <source>
        <dbReference type="Pfam" id="PF14322"/>
    </source>
</evidence>
<dbReference type="RefSeq" id="WP_119666021.1">
    <property type="nucleotide sequence ID" value="NZ_QXED01000001.1"/>
</dbReference>
<reference evidence="8 9" key="1">
    <citation type="submission" date="2018-08" db="EMBL/GenBank/DDBJ databases">
        <title>Fibrisoma montanum sp. nov., isolated from Danxia mountain soil.</title>
        <authorList>
            <person name="Huang Y."/>
        </authorList>
    </citation>
    <scope>NUCLEOTIDE SEQUENCE [LARGE SCALE GENOMIC DNA]</scope>
    <source>
        <strain evidence="8 9">HYT19</strain>
    </source>
</reference>
<evidence type="ECO:0000313" key="8">
    <source>
        <dbReference type="EMBL" id="RIV27169.1"/>
    </source>
</evidence>
<dbReference type="EMBL" id="QXED01000001">
    <property type="protein sequence ID" value="RIV27169.1"/>
    <property type="molecule type" value="Genomic_DNA"/>
</dbReference>
<comment type="caution">
    <text evidence="8">The sequence shown here is derived from an EMBL/GenBank/DDBJ whole genome shotgun (WGS) entry which is preliminary data.</text>
</comment>
<comment type="subcellular location">
    <subcellularLocation>
        <location evidence="1">Cell outer membrane</location>
    </subcellularLocation>
</comment>
<dbReference type="InterPro" id="IPR033985">
    <property type="entry name" value="SusD-like_N"/>
</dbReference>
<dbReference type="OrthoDB" id="5694214at2"/>
<dbReference type="InterPro" id="IPR011990">
    <property type="entry name" value="TPR-like_helical_dom_sf"/>
</dbReference>
<dbReference type="Pfam" id="PF07980">
    <property type="entry name" value="SusD_RagB"/>
    <property type="match status" value="1"/>
</dbReference>
<feature type="domain" description="RagB/SusD" evidence="6">
    <location>
        <begin position="315"/>
        <end position="578"/>
    </location>
</feature>
<keyword evidence="4" id="KW-0472">Membrane</keyword>
<dbReference type="GO" id="GO:0009279">
    <property type="term" value="C:cell outer membrane"/>
    <property type="evidence" value="ECO:0007669"/>
    <property type="project" value="UniProtKB-SubCell"/>
</dbReference>
<dbReference type="Pfam" id="PF14322">
    <property type="entry name" value="SusD-like_3"/>
    <property type="match status" value="1"/>
</dbReference>
<evidence type="ECO:0000256" key="3">
    <source>
        <dbReference type="ARBA" id="ARBA00022729"/>
    </source>
</evidence>
<dbReference type="AlphaFoldDB" id="A0A418MIC4"/>
<keyword evidence="9" id="KW-1185">Reference proteome</keyword>
<feature type="domain" description="SusD-like N-terminal" evidence="7">
    <location>
        <begin position="27"/>
        <end position="234"/>
    </location>
</feature>
<evidence type="ECO:0000256" key="4">
    <source>
        <dbReference type="ARBA" id="ARBA00023136"/>
    </source>
</evidence>
<evidence type="ECO:0000256" key="5">
    <source>
        <dbReference type="ARBA" id="ARBA00023237"/>
    </source>
</evidence>
<name>A0A418MIC4_9BACT</name>
<evidence type="ECO:0000256" key="2">
    <source>
        <dbReference type="ARBA" id="ARBA00006275"/>
    </source>
</evidence>
<dbReference type="SUPFAM" id="SSF48452">
    <property type="entry name" value="TPR-like"/>
    <property type="match status" value="1"/>
</dbReference>
<comment type="similarity">
    <text evidence="2">Belongs to the SusD family.</text>
</comment>
<dbReference type="InterPro" id="IPR012944">
    <property type="entry name" value="SusD_RagB_dom"/>
</dbReference>
<gene>
    <name evidence="8" type="ORF">DYU11_02330</name>
</gene>
<protein>
    <submittedName>
        <fullName evidence="8">RagB/SusD family nutrient uptake outer membrane protein</fullName>
    </submittedName>
</protein>